<name>A0A6B9ZL72_9BACT</name>
<reference evidence="2 3" key="1">
    <citation type="submission" date="2020-01" db="EMBL/GenBank/DDBJ databases">
        <title>Complete genome sequence of Chitinophaga sp. H33E-04 isolated from quinoa roots.</title>
        <authorList>
            <person name="Weon H.-Y."/>
            <person name="Lee S.A."/>
        </authorList>
    </citation>
    <scope>NUCLEOTIDE SEQUENCE [LARGE SCALE GENOMIC DNA]</scope>
    <source>
        <strain evidence="2 3">H33E-04</strain>
    </source>
</reference>
<evidence type="ECO:0000313" key="3">
    <source>
        <dbReference type="Proteomes" id="UP000476411"/>
    </source>
</evidence>
<evidence type="ECO:0000313" key="2">
    <source>
        <dbReference type="EMBL" id="QHS61363.1"/>
    </source>
</evidence>
<organism evidence="2 3">
    <name type="scientific">Chitinophaga agri</name>
    <dbReference type="NCBI Taxonomy" id="2703787"/>
    <lineage>
        <taxon>Bacteria</taxon>
        <taxon>Pseudomonadati</taxon>
        <taxon>Bacteroidota</taxon>
        <taxon>Chitinophagia</taxon>
        <taxon>Chitinophagales</taxon>
        <taxon>Chitinophagaceae</taxon>
        <taxon>Chitinophaga</taxon>
    </lineage>
</organism>
<protein>
    <submittedName>
        <fullName evidence="2">SIMPL domain-containing protein</fullName>
    </submittedName>
</protein>
<dbReference type="Proteomes" id="UP000476411">
    <property type="component" value="Chromosome"/>
</dbReference>
<dbReference type="InterPro" id="IPR007497">
    <property type="entry name" value="SIMPL/DUF541"/>
</dbReference>
<dbReference type="AlphaFoldDB" id="A0A6B9ZL72"/>
<dbReference type="PANTHER" id="PTHR34387">
    <property type="entry name" value="SLR1258 PROTEIN"/>
    <property type="match status" value="1"/>
</dbReference>
<feature type="signal peptide" evidence="1">
    <location>
        <begin position="1"/>
        <end position="19"/>
    </location>
</feature>
<proteinExistence type="predicted"/>
<sequence length="235" mass="26296">MRKVMFLMAGLLIASLSQAQQTDNRPPVKKIEVTGSAEVEITPDEIYLDIALREYKDKGTKVDMNTLEVQLQKAVKEAGISSKDLTIANVFGSNYDQLWTKKKKDPDFMARKQYRLKLSNLDKVNSILGAVDDEGIESVNISSYTHSKMEDYRKQVKIKALQAAKAKAVYMLDAINSNIDGVLEVQEINTDNYSDVQPVFSNMMVRSAAAAETADASSFKKIKVRAEVRAVFFIK</sequence>
<dbReference type="GO" id="GO:0006974">
    <property type="term" value="P:DNA damage response"/>
    <property type="evidence" value="ECO:0007669"/>
    <property type="project" value="TreeGrafter"/>
</dbReference>
<dbReference type="Pfam" id="PF04402">
    <property type="entry name" value="SIMPL"/>
    <property type="match status" value="1"/>
</dbReference>
<dbReference type="PANTHER" id="PTHR34387:SF1">
    <property type="entry name" value="PERIPLASMIC IMMUNOGENIC PROTEIN"/>
    <property type="match status" value="1"/>
</dbReference>
<gene>
    <name evidence="2" type="ORF">GWR21_17685</name>
</gene>
<dbReference type="EMBL" id="CP048113">
    <property type="protein sequence ID" value="QHS61363.1"/>
    <property type="molecule type" value="Genomic_DNA"/>
</dbReference>
<feature type="chain" id="PRO_5025595501" evidence="1">
    <location>
        <begin position="20"/>
        <end position="235"/>
    </location>
</feature>
<evidence type="ECO:0000256" key="1">
    <source>
        <dbReference type="SAM" id="SignalP"/>
    </source>
</evidence>
<keyword evidence="3" id="KW-1185">Reference proteome</keyword>
<keyword evidence="1" id="KW-0732">Signal</keyword>
<dbReference type="RefSeq" id="WP_162333034.1">
    <property type="nucleotide sequence ID" value="NZ_CP048113.1"/>
</dbReference>
<accession>A0A6B9ZL72</accession>
<dbReference type="Gene3D" id="3.30.110.170">
    <property type="entry name" value="Protein of unknown function (DUF541), domain 1"/>
    <property type="match status" value="1"/>
</dbReference>
<dbReference type="Gene3D" id="3.30.70.2970">
    <property type="entry name" value="Protein of unknown function (DUF541), domain 2"/>
    <property type="match status" value="1"/>
</dbReference>
<dbReference type="InterPro" id="IPR052022">
    <property type="entry name" value="26kDa_periplasmic_antigen"/>
</dbReference>
<dbReference type="KEGG" id="chih:GWR21_17685"/>